<feature type="compositionally biased region" description="Basic residues" evidence="1">
    <location>
        <begin position="382"/>
        <end position="397"/>
    </location>
</feature>
<dbReference type="PANTHER" id="PTHR46481:SF2">
    <property type="entry name" value="BED-TYPE DOMAIN-CONTAINING PROTEIN"/>
    <property type="match status" value="1"/>
</dbReference>
<dbReference type="SUPFAM" id="SSF53098">
    <property type="entry name" value="Ribonuclease H-like"/>
    <property type="match status" value="1"/>
</dbReference>
<reference evidence="3" key="1">
    <citation type="submission" date="2021-01" db="EMBL/GenBank/DDBJ databases">
        <authorList>
            <person name="Bezrukov I."/>
        </authorList>
    </citation>
    <scope>NUCLEOTIDE SEQUENCE</scope>
</reference>
<proteinExistence type="predicted"/>
<dbReference type="GO" id="GO:0046983">
    <property type="term" value="F:protein dimerization activity"/>
    <property type="evidence" value="ECO:0007669"/>
    <property type="project" value="InterPro"/>
</dbReference>
<evidence type="ECO:0000313" key="4">
    <source>
        <dbReference type="Proteomes" id="UP000682877"/>
    </source>
</evidence>
<dbReference type="InterPro" id="IPR012337">
    <property type="entry name" value="RNaseH-like_sf"/>
</dbReference>
<feature type="domain" description="HAT C-terminal dimerisation" evidence="2">
    <location>
        <begin position="222"/>
        <end position="287"/>
    </location>
</feature>
<dbReference type="InterPro" id="IPR052035">
    <property type="entry name" value="ZnF_BED_domain_contain"/>
</dbReference>
<name>A0A8S1ZS41_ARAAE</name>
<dbReference type="EMBL" id="LR999452">
    <property type="protein sequence ID" value="CAE5963089.1"/>
    <property type="molecule type" value="Genomic_DNA"/>
</dbReference>
<evidence type="ECO:0000259" key="2">
    <source>
        <dbReference type="Pfam" id="PF05699"/>
    </source>
</evidence>
<evidence type="ECO:0000256" key="1">
    <source>
        <dbReference type="SAM" id="MobiDB-lite"/>
    </source>
</evidence>
<keyword evidence="4" id="KW-1185">Reference proteome</keyword>
<organism evidence="3 4">
    <name type="scientific">Arabidopsis arenosa</name>
    <name type="common">Sand rock-cress</name>
    <name type="synonym">Cardaminopsis arenosa</name>
    <dbReference type="NCBI Taxonomy" id="38785"/>
    <lineage>
        <taxon>Eukaryota</taxon>
        <taxon>Viridiplantae</taxon>
        <taxon>Streptophyta</taxon>
        <taxon>Embryophyta</taxon>
        <taxon>Tracheophyta</taxon>
        <taxon>Spermatophyta</taxon>
        <taxon>Magnoliopsida</taxon>
        <taxon>eudicotyledons</taxon>
        <taxon>Gunneridae</taxon>
        <taxon>Pentapetalae</taxon>
        <taxon>rosids</taxon>
        <taxon>malvids</taxon>
        <taxon>Brassicales</taxon>
        <taxon>Brassicaceae</taxon>
        <taxon>Camelineae</taxon>
        <taxon>Arabidopsis</taxon>
    </lineage>
</organism>
<protein>
    <recommendedName>
        <fullName evidence="2">HAT C-terminal dimerisation domain-containing protein</fullName>
    </recommendedName>
</protein>
<dbReference type="PANTHER" id="PTHR46481">
    <property type="entry name" value="ZINC FINGER BED DOMAIN-CONTAINING PROTEIN 4"/>
    <property type="match status" value="1"/>
</dbReference>
<dbReference type="InterPro" id="IPR008906">
    <property type="entry name" value="HATC_C_dom"/>
</dbReference>
<feature type="compositionally biased region" description="Basic and acidic residues" evidence="1">
    <location>
        <begin position="418"/>
        <end position="432"/>
    </location>
</feature>
<sequence>MAAKTVSAGVSLTTNIWISPTTSSTYLVITAQFIDVTWKIEKIFTITVDNATANTSALKNFKEAFLLKGRESMVLGGDCLHMRCYAHILNLIMKDGLHEVNHSVSAIRNGVVYVRSSCHRLNSFEQRLESSNMSRGCSKSKELLKTVLDVMENLFDEYNLTYKSRTERFSAKKWSASQVGSVNKNHDADEIVDKVIVGAYETMDVVYSQLVNEEGCDDTSNELSIYLSENVENPKANNLKTNYDVLSWWRVNTPKILVLSELARDLLAMQVSSVASEACFSTSGCIIKSDHHLGERGMENLAQMIADIEDQDKLEKGKGLVMDFEHSVSSRETGDNGLALVPSTGQLQQVSSAAYGTAYEHTASSTAPQAGFVTGSSGIKSKATKKRNRPNQWRRKAQALQVKARKEGDGPHGTLQEKSGEDGVLSKRKASEEGLVVSKIAKRDVEKVVPIEEPPTQI</sequence>
<feature type="compositionally biased region" description="Polar residues" evidence="1">
    <location>
        <begin position="369"/>
        <end position="379"/>
    </location>
</feature>
<dbReference type="Pfam" id="PF05699">
    <property type="entry name" value="Dimer_Tnp_hAT"/>
    <property type="match status" value="1"/>
</dbReference>
<accession>A0A8S1ZS41</accession>
<evidence type="ECO:0000313" key="3">
    <source>
        <dbReference type="EMBL" id="CAE5963089.1"/>
    </source>
</evidence>
<dbReference type="AlphaFoldDB" id="A0A8S1ZS41"/>
<dbReference type="Proteomes" id="UP000682877">
    <property type="component" value="Chromosome 2"/>
</dbReference>
<gene>
    <name evidence="3" type="ORF">AARE701A_LOCUS4666</name>
</gene>
<feature type="region of interest" description="Disordered" evidence="1">
    <location>
        <begin position="369"/>
        <end position="433"/>
    </location>
</feature>